<proteinExistence type="predicted"/>
<dbReference type="PROSITE" id="PS50118">
    <property type="entry name" value="HMG_BOX_2"/>
    <property type="match status" value="1"/>
</dbReference>
<dbReference type="GO" id="GO:0000981">
    <property type="term" value="F:DNA-binding transcription factor activity, RNA polymerase II-specific"/>
    <property type="evidence" value="ECO:0007669"/>
    <property type="project" value="TreeGrafter"/>
</dbReference>
<dbReference type="SUPFAM" id="SSF47095">
    <property type="entry name" value="HMG-box"/>
    <property type="match status" value="1"/>
</dbReference>
<accession>A0A9P5XY34</accession>
<reference evidence="5" key="1">
    <citation type="submission" date="2020-11" db="EMBL/GenBank/DDBJ databases">
        <authorList>
            <consortium name="DOE Joint Genome Institute"/>
            <person name="Ahrendt S."/>
            <person name="Riley R."/>
            <person name="Andreopoulos W."/>
            <person name="Labutti K."/>
            <person name="Pangilinan J."/>
            <person name="Ruiz-Duenas F.J."/>
            <person name="Barrasa J.M."/>
            <person name="Sanchez-Garcia M."/>
            <person name="Camarero S."/>
            <person name="Miyauchi S."/>
            <person name="Serrano A."/>
            <person name="Linde D."/>
            <person name="Babiker R."/>
            <person name="Drula E."/>
            <person name="Ayuso-Fernandez I."/>
            <person name="Pacheco R."/>
            <person name="Padilla G."/>
            <person name="Ferreira P."/>
            <person name="Barriuso J."/>
            <person name="Kellner H."/>
            <person name="Castanera R."/>
            <person name="Alfaro M."/>
            <person name="Ramirez L."/>
            <person name="Pisabarro A.G."/>
            <person name="Kuo A."/>
            <person name="Tritt A."/>
            <person name="Lipzen A."/>
            <person name="He G."/>
            <person name="Yan M."/>
            <person name="Ng V."/>
            <person name="Cullen D."/>
            <person name="Martin F."/>
            <person name="Rosso M.-N."/>
            <person name="Henrissat B."/>
            <person name="Hibbett D."/>
            <person name="Martinez A.T."/>
            <person name="Grigoriev I.V."/>
        </authorList>
    </citation>
    <scope>NUCLEOTIDE SEQUENCE</scope>
    <source>
        <strain evidence="5">CBS 247.69</strain>
    </source>
</reference>
<evidence type="ECO:0000313" key="6">
    <source>
        <dbReference type="Proteomes" id="UP000807353"/>
    </source>
</evidence>
<keyword evidence="6" id="KW-1185">Reference proteome</keyword>
<feature type="non-terminal residue" evidence="5">
    <location>
        <position position="1"/>
    </location>
</feature>
<dbReference type="GO" id="GO:0000978">
    <property type="term" value="F:RNA polymerase II cis-regulatory region sequence-specific DNA binding"/>
    <property type="evidence" value="ECO:0007669"/>
    <property type="project" value="TreeGrafter"/>
</dbReference>
<organism evidence="5 6">
    <name type="scientific">Collybia nuda</name>
    <dbReference type="NCBI Taxonomy" id="64659"/>
    <lineage>
        <taxon>Eukaryota</taxon>
        <taxon>Fungi</taxon>
        <taxon>Dikarya</taxon>
        <taxon>Basidiomycota</taxon>
        <taxon>Agaricomycotina</taxon>
        <taxon>Agaricomycetes</taxon>
        <taxon>Agaricomycetidae</taxon>
        <taxon>Agaricales</taxon>
        <taxon>Tricholomatineae</taxon>
        <taxon>Clitocybaceae</taxon>
        <taxon>Collybia</taxon>
    </lineage>
</organism>
<dbReference type="Gene3D" id="1.10.30.10">
    <property type="entry name" value="High mobility group box domain"/>
    <property type="match status" value="1"/>
</dbReference>
<dbReference type="InterPro" id="IPR051356">
    <property type="entry name" value="SOX/SOX-like_TF"/>
</dbReference>
<dbReference type="PANTHER" id="PTHR45789">
    <property type="entry name" value="FI18025P1"/>
    <property type="match status" value="1"/>
</dbReference>
<protein>
    <submittedName>
        <fullName evidence="5">High mobility group box domain-containing protein</fullName>
    </submittedName>
</protein>
<evidence type="ECO:0000259" key="4">
    <source>
        <dbReference type="PROSITE" id="PS50118"/>
    </source>
</evidence>
<dbReference type="EMBL" id="MU150309">
    <property type="protein sequence ID" value="KAF9459887.1"/>
    <property type="molecule type" value="Genomic_DNA"/>
</dbReference>
<feature type="DNA-binding region" description="HMG box" evidence="3">
    <location>
        <begin position="1"/>
        <end position="70"/>
    </location>
</feature>
<dbReference type="GO" id="GO:0005634">
    <property type="term" value="C:nucleus"/>
    <property type="evidence" value="ECO:0007669"/>
    <property type="project" value="UniProtKB-UniRule"/>
</dbReference>
<dbReference type="Pfam" id="PF00505">
    <property type="entry name" value="HMG_box"/>
    <property type="match status" value="1"/>
</dbReference>
<evidence type="ECO:0000256" key="2">
    <source>
        <dbReference type="ARBA" id="ARBA00023242"/>
    </source>
</evidence>
<dbReference type="Proteomes" id="UP000807353">
    <property type="component" value="Unassembled WGS sequence"/>
</dbReference>
<keyword evidence="1 3" id="KW-0238">DNA-binding</keyword>
<dbReference type="AlphaFoldDB" id="A0A9P5XY34"/>
<dbReference type="PANTHER" id="PTHR45789:SF2">
    <property type="entry name" value="FI18025P1"/>
    <property type="match status" value="1"/>
</dbReference>
<comment type="caution">
    <text evidence="5">The sequence shown here is derived from an EMBL/GenBank/DDBJ whole genome shotgun (WGS) entry which is preliminary data.</text>
</comment>
<dbReference type="InterPro" id="IPR036910">
    <property type="entry name" value="HMG_box_dom_sf"/>
</dbReference>
<dbReference type="SMART" id="SM00398">
    <property type="entry name" value="HMG"/>
    <property type="match status" value="1"/>
</dbReference>
<dbReference type="InterPro" id="IPR009071">
    <property type="entry name" value="HMG_box_dom"/>
</dbReference>
<evidence type="ECO:0000256" key="3">
    <source>
        <dbReference type="PROSITE-ProRule" id="PRU00267"/>
    </source>
</evidence>
<gene>
    <name evidence="5" type="ORF">BDZ94DRAFT_1147543</name>
</gene>
<sequence length="71" mass="8621">VPRPRNAFILFRCDFVRQGKVPTDVENDHRNISRIAGRVWREMSVREREPWVKMAEEEKKMHGRVHPGYRY</sequence>
<evidence type="ECO:0000256" key="1">
    <source>
        <dbReference type="ARBA" id="ARBA00023125"/>
    </source>
</evidence>
<keyword evidence="2 3" id="KW-0539">Nucleus</keyword>
<dbReference type="OrthoDB" id="6247875at2759"/>
<dbReference type="CDD" id="cd01389">
    <property type="entry name" value="HMG-box_ROX1-like"/>
    <property type="match status" value="1"/>
</dbReference>
<evidence type="ECO:0000313" key="5">
    <source>
        <dbReference type="EMBL" id="KAF9459887.1"/>
    </source>
</evidence>
<name>A0A9P5XY34_9AGAR</name>
<feature type="non-terminal residue" evidence="5">
    <location>
        <position position="71"/>
    </location>
</feature>
<feature type="domain" description="HMG box" evidence="4">
    <location>
        <begin position="1"/>
        <end position="70"/>
    </location>
</feature>